<keyword evidence="2" id="KW-1185">Reference proteome</keyword>
<protein>
    <submittedName>
        <fullName evidence="1">Uncharacterized protein</fullName>
    </submittedName>
</protein>
<evidence type="ECO:0000313" key="2">
    <source>
        <dbReference type="Proteomes" id="UP000238479"/>
    </source>
</evidence>
<evidence type="ECO:0000313" key="1">
    <source>
        <dbReference type="EMBL" id="PRQ37864.1"/>
    </source>
</evidence>
<gene>
    <name evidence="1" type="ORF">RchiOBHm_Chr4g0407411</name>
</gene>
<dbReference type="STRING" id="74649.A0A2P6QUN4"/>
<proteinExistence type="predicted"/>
<dbReference type="Gene3D" id="1.25.10.10">
    <property type="entry name" value="Leucine-rich Repeat Variant"/>
    <property type="match status" value="1"/>
</dbReference>
<dbReference type="Proteomes" id="UP000238479">
    <property type="component" value="Chromosome 4"/>
</dbReference>
<dbReference type="InterPro" id="IPR011989">
    <property type="entry name" value="ARM-like"/>
</dbReference>
<name>A0A2P6QUN4_ROSCH</name>
<reference evidence="1 2" key="1">
    <citation type="journal article" date="2018" name="Nat. Genet.">
        <title>The Rosa genome provides new insights in the design of modern roses.</title>
        <authorList>
            <person name="Bendahmane M."/>
        </authorList>
    </citation>
    <scope>NUCLEOTIDE SEQUENCE [LARGE SCALE GENOMIC DNA]</scope>
    <source>
        <strain evidence="2">cv. Old Blush</strain>
    </source>
</reference>
<dbReference type="Gramene" id="PRQ37864">
    <property type="protein sequence ID" value="PRQ37864"/>
    <property type="gene ID" value="RchiOBHm_Chr4g0407411"/>
</dbReference>
<comment type="caution">
    <text evidence="1">The sequence shown here is derived from an EMBL/GenBank/DDBJ whole genome shotgun (WGS) entry which is preliminary data.</text>
</comment>
<dbReference type="EMBL" id="PDCK01000042">
    <property type="protein sequence ID" value="PRQ37864.1"/>
    <property type="molecule type" value="Genomic_DNA"/>
</dbReference>
<organism evidence="1 2">
    <name type="scientific">Rosa chinensis</name>
    <name type="common">China rose</name>
    <dbReference type="NCBI Taxonomy" id="74649"/>
    <lineage>
        <taxon>Eukaryota</taxon>
        <taxon>Viridiplantae</taxon>
        <taxon>Streptophyta</taxon>
        <taxon>Embryophyta</taxon>
        <taxon>Tracheophyta</taxon>
        <taxon>Spermatophyta</taxon>
        <taxon>Magnoliopsida</taxon>
        <taxon>eudicotyledons</taxon>
        <taxon>Gunneridae</taxon>
        <taxon>Pentapetalae</taxon>
        <taxon>rosids</taxon>
        <taxon>fabids</taxon>
        <taxon>Rosales</taxon>
        <taxon>Rosaceae</taxon>
        <taxon>Rosoideae</taxon>
        <taxon>Rosoideae incertae sedis</taxon>
        <taxon>Rosa</taxon>
    </lineage>
</organism>
<sequence>MHTQHTLAKSQVLIVYCVSYEVLVIQRWSEIIGQARQSVKVLKDQEVIRTVLNILQTNCQLSWNISLNPDFIDLFRHA</sequence>
<dbReference type="AlphaFoldDB" id="A0A2P6QUN4"/>
<accession>A0A2P6QUN4</accession>